<keyword evidence="5" id="KW-0934">Plastid</keyword>
<protein>
    <recommendedName>
        <fullName evidence="2">thioredoxin-dependent peroxiredoxin</fullName>
        <ecNumber evidence="2">1.11.1.24</ecNumber>
    </recommendedName>
    <alternativeName>
        <fullName evidence="12">Thioredoxin peroxidase</fullName>
    </alternativeName>
    <alternativeName>
        <fullName evidence="14">Thioredoxin-dependent peroxiredoxin Q</fullName>
    </alternativeName>
</protein>
<dbReference type="GO" id="GO:0008379">
    <property type="term" value="F:thioredoxin peroxidase activity"/>
    <property type="evidence" value="ECO:0007669"/>
    <property type="project" value="TreeGrafter"/>
</dbReference>
<comment type="similarity">
    <text evidence="13">Belongs to the peroxiredoxin family. BCP/PrxQ subfamily.</text>
</comment>
<dbReference type="CDD" id="cd03017">
    <property type="entry name" value="PRX_BCP"/>
    <property type="match status" value="1"/>
</dbReference>
<gene>
    <name evidence="19" type="ORF">DLAC_06716</name>
</gene>
<evidence type="ECO:0000256" key="5">
    <source>
        <dbReference type="ARBA" id="ARBA00022640"/>
    </source>
</evidence>
<reference evidence="19 20" key="1">
    <citation type="submission" date="2015-12" db="EMBL/GenBank/DDBJ databases">
        <title>Dictyostelia acquired genes for synthesis and detection of signals that induce cell-type specialization by lateral gene transfer from prokaryotes.</title>
        <authorList>
            <person name="Gloeckner G."/>
            <person name="Schaap P."/>
        </authorList>
    </citation>
    <scope>NUCLEOTIDE SEQUENCE [LARGE SCALE GENOMIC DNA]</scope>
    <source>
        <strain evidence="19 20">TK</strain>
    </source>
</reference>
<evidence type="ECO:0000256" key="12">
    <source>
        <dbReference type="ARBA" id="ARBA00032824"/>
    </source>
</evidence>
<dbReference type="InterPro" id="IPR000866">
    <property type="entry name" value="AhpC/TSA"/>
</dbReference>
<keyword evidence="8" id="KW-0560">Oxidoreductase</keyword>
<feature type="active site" description="Cysteine sulfenic acid (-SOH) intermediate; for peroxidase activity" evidence="17">
    <location>
        <position position="46"/>
    </location>
</feature>
<dbReference type="SUPFAM" id="SSF52833">
    <property type="entry name" value="Thioredoxin-like"/>
    <property type="match status" value="1"/>
</dbReference>
<evidence type="ECO:0000256" key="14">
    <source>
        <dbReference type="ARBA" id="ARBA00042163"/>
    </source>
</evidence>
<dbReference type="FunFam" id="3.40.30.10:FF:000122">
    <property type="entry name" value="Peroxiredoxin Q chloroplastic"/>
    <property type="match status" value="1"/>
</dbReference>
<keyword evidence="4" id="KW-0575">Peroxidase</keyword>
<comment type="catalytic activity">
    <reaction evidence="16">
        <text>a hydroperoxide + [thioredoxin]-dithiol = an alcohol + [thioredoxin]-disulfide + H2O</text>
        <dbReference type="Rhea" id="RHEA:62620"/>
        <dbReference type="Rhea" id="RHEA-COMP:10698"/>
        <dbReference type="Rhea" id="RHEA-COMP:10700"/>
        <dbReference type="ChEBI" id="CHEBI:15377"/>
        <dbReference type="ChEBI" id="CHEBI:29950"/>
        <dbReference type="ChEBI" id="CHEBI:30879"/>
        <dbReference type="ChEBI" id="CHEBI:35924"/>
        <dbReference type="ChEBI" id="CHEBI:50058"/>
        <dbReference type="EC" id="1.11.1.24"/>
    </reaction>
</comment>
<keyword evidence="9" id="KW-0793">Thylakoid</keyword>
<dbReference type="PANTHER" id="PTHR42801">
    <property type="entry name" value="THIOREDOXIN-DEPENDENT PEROXIDE REDUCTASE"/>
    <property type="match status" value="1"/>
</dbReference>
<dbReference type="Proteomes" id="UP000076078">
    <property type="component" value="Unassembled WGS sequence"/>
</dbReference>
<dbReference type="EC" id="1.11.1.24" evidence="2"/>
<evidence type="ECO:0000256" key="3">
    <source>
        <dbReference type="ARBA" id="ARBA00022528"/>
    </source>
</evidence>
<evidence type="ECO:0000256" key="11">
    <source>
        <dbReference type="ARBA" id="ARBA00023284"/>
    </source>
</evidence>
<dbReference type="Gene3D" id="3.40.30.10">
    <property type="entry name" value="Glutaredoxin"/>
    <property type="match status" value="1"/>
</dbReference>
<evidence type="ECO:0000313" key="19">
    <source>
        <dbReference type="EMBL" id="KYQ92712.1"/>
    </source>
</evidence>
<dbReference type="Pfam" id="PF00578">
    <property type="entry name" value="AhpC-TSA"/>
    <property type="match status" value="1"/>
</dbReference>
<comment type="subunit">
    <text evidence="1">Monomer.</text>
</comment>
<name>A0A151ZFF8_TIELA</name>
<dbReference type="PROSITE" id="PS51352">
    <property type="entry name" value="THIOREDOXIN_2"/>
    <property type="match status" value="1"/>
</dbReference>
<dbReference type="AlphaFoldDB" id="A0A151ZFF8"/>
<keyword evidence="3" id="KW-0150">Chloroplast</keyword>
<evidence type="ECO:0000256" key="15">
    <source>
        <dbReference type="ARBA" id="ARBA00046272"/>
    </source>
</evidence>
<evidence type="ECO:0000256" key="9">
    <source>
        <dbReference type="ARBA" id="ARBA00023078"/>
    </source>
</evidence>
<comment type="subcellular location">
    <subcellularLocation>
        <location evidence="15">Plastid</location>
        <location evidence="15">Chloroplast thylakoid</location>
    </subcellularLocation>
</comment>
<dbReference type="GO" id="GO:0005737">
    <property type="term" value="C:cytoplasm"/>
    <property type="evidence" value="ECO:0007669"/>
    <property type="project" value="TreeGrafter"/>
</dbReference>
<keyword evidence="11" id="KW-0676">Redox-active center</keyword>
<dbReference type="OMA" id="CTAQLCD"/>
<proteinExistence type="inferred from homology"/>
<dbReference type="InterPro" id="IPR013766">
    <property type="entry name" value="Thioredoxin_domain"/>
</dbReference>
<evidence type="ECO:0000256" key="8">
    <source>
        <dbReference type="ARBA" id="ARBA00023002"/>
    </source>
</evidence>
<organism evidence="19 20">
    <name type="scientific">Tieghemostelium lacteum</name>
    <name type="common">Slime mold</name>
    <name type="synonym">Dictyostelium lacteum</name>
    <dbReference type="NCBI Taxonomy" id="361077"/>
    <lineage>
        <taxon>Eukaryota</taxon>
        <taxon>Amoebozoa</taxon>
        <taxon>Evosea</taxon>
        <taxon>Eumycetozoa</taxon>
        <taxon>Dictyostelia</taxon>
        <taxon>Dictyosteliales</taxon>
        <taxon>Raperosteliaceae</taxon>
        <taxon>Tieghemostelium</taxon>
    </lineage>
</organism>
<keyword evidence="10" id="KW-1015">Disulfide bond</keyword>
<dbReference type="PIRSF" id="PIRSF000239">
    <property type="entry name" value="AHPC"/>
    <property type="match status" value="1"/>
</dbReference>
<dbReference type="OrthoDB" id="15334at2759"/>
<dbReference type="GO" id="GO:0045454">
    <property type="term" value="P:cell redox homeostasis"/>
    <property type="evidence" value="ECO:0007669"/>
    <property type="project" value="TreeGrafter"/>
</dbReference>
<keyword evidence="7" id="KW-0809">Transit peptide</keyword>
<dbReference type="PANTHER" id="PTHR42801:SF4">
    <property type="entry name" value="AHPC_TSA FAMILY PROTEIN"/>
    <property type="match status" value="1"/>
</dbReference>
<evidence type="ECO:0000256" key="1">
    <source>
        <dbReference type="ARBA" id="ARBA00011245"/>
    </source>
</evidence>
<evidence type="ECO:0000256" key="7">
    <source>
        <dbReference type="ARBA" id="ARBA00022946"/>
    </source>
</evidence>
<feature type="domain" description="Thioredoxin" evidence="18">
    <location>
        <begin position="4"/>
        <end position="152"/>
    </location>
</feature>
<accession>A0A151ZFF8</accession>
<sequence>MTKLKVGDQAPDWEAQDSHGKTVGLKQFEGKILVFYFYPKDGSSVCTAQACELRDKYEQFIKAGAEVVGVSSDDAESHLEFTSKYKLPFTLLTDEKGKLAKTYGVGKELLFLPGRTTFIIDKHQKIAHIYSSLLNASKHVSESLEMIEKLKNEN</sequence>
<dbReference type="InterPro" id="IPR024706">
    <property type="entry name" value="Peroxiredoxin_AhpC-typ"/>
</dbReference>
<dbReference type="InParanoid" id="A0A151ZFF8"/>
<dbReference type="EMBL" id="LODT01000029">
    <property type="protein sequence ID" value="KYQ92712.1"/>
    <property type="molecule type" value="Genomic_DNA"/>
</dbReference>
<comment type="caution">
    <text evidence="19">The sequence shown here is derived from an EMBL/GenBank/DDBJ whole genome shotgun (WGS) entry which is preliminary data.</text>
</comment>
<keyword evidence="6" id="KW-0049">Antioxidant</keyword>
<evidence type="ECO:0000256" key="6">
    <source>
        <dbReference type="ARBA" id="ARBA00022862"/>
    </source>
</evidence>
<dbReference type="InterPro" id="IPR036249">
    <property type="entry name" value="Thioredoxin-like_sf"/>
</dbReference>
<evidence type="ECO:0000313" key="20">
    <source>
        <dbReference type="Proteomes" id="UP000076078"/>
    </source>
</evidence>
<dbReference type="GO" id="GO:0034599">
    <property type="term" value="P:cellular response to oxidative stress"/>
    <property type="evidence" value="ECO:0007669"/>
    <property type="project" value="TreeGrafter"/>
</dbReference>
<dbReference type="InterPro" id="IPR050924">
    <property type="entry name" value="Peroxiredoxin_BCP/PrxQ"/>
</dbReference>
<evidence type="ECO:0000256" key="13">
    <source>
        <dbReference type="ARBA" id="ARBA00038489"/>
    </source>
</evidence>
<keyword evidence="20" id="KW-1185">Reference proteome</keyword>
<evidence type="ECO:0000256" key="17">
    <source>
        <dbReference type="PIRSR" id="PIRSR000239-1"/>
    </source>
</evidence>
<evidence type="ECO:0000256" key="16">
    <source>
        <dbReference type="ARBA" id="ARBA00049091"/>
    </source>
</evidence>
<evidence type="ECO:0000256" key="4">
    <source>
        <dbReference type="ARBA" id="ARBA00022559"/>
    </source>
</evidence>
<evidence type="ECO:0000256" key="10">
    <source>
        <dbReference type="ARBA" id="ARBA00023157"/>
    </source>
</evidence>
<evidence type="ECO:0000259" key="18">
    <source>
        <dbReference type="PROSITE" id="PS51352"/>
    </source>
</evidence>
<evidence type="ECO:0000256" key="2">
    <source>
        <dbReference type="ARBA" id="ARBA00013017"/>
    </source>
</evidence>